<comment type="caution">
    <text evidence="2">The sequence shown here is derived from an EMBL/GenBank/DDBJ whole genome shotgun (WGS) entry which is preliminary data.</text>
</comment>
<name>A0A374P9A4_9FIRM</name>
<keyword evidence="1" id="KW-1133">Transmembrane helix</keyword>
<evidence type="ECO:0000256" key="1">
    <source>
        <dbReference type="SAM" id="Phobius"/>
    </source>
</evidence>
<sequence>MGERKKFNYILAGVVGLMAVFALCLLFRIKTVENLEDDVLFTVDNYPVSRKEFSLFIRDQRSDAAQYFYVTYGAEMKSDFWATEFDGQTPSEYCKEKAMEEIVRYKTERILAYERGLIESVDYSDLMADMRVLNEDNAKSDVAGEMTYGLTAFEPWQYLLYIRSDCNTRLMKDEMERLMDSIPEETIRARYDEDKENYSKGYRVTYERLEAESAVSGFDLKTALGQIAERASMNEESLKDAAETLEVLEEYSVTQEISSEKIIGKDDIWEQFVQEEVVRLEPGMISSPLLLSGNNGCLLRCTQRTDLGYDSYEEVKNSIILEEAQKVLQASIEERVQDASVFFVSDKYEQIIVE</sequence>
<evidence type="ECO:0000313" key="3">
    <source>
        <dbReference type="Proteomes" id="UP000263014"/>
    </source>
</evidence>
<evidence type="ECO:0000313" key="2">
    <source>
        <dbReference type="EMBL" id="RGJ05291.1"/>
    </source>
</evidence>
<dbReference type="RefSeq" id="WP_117631127.1">
    <property type="nucleotide sequence ID" value="NZ_QSON01000004.1"/>
</dbReference>
<keyword evidence="1" id="KW-0812">Transmembrane</keyword>
<proteinExistence type="predicted"/>
<organism evidence="2 3">
    <name type="scientific">Hungatella hathewayi</name>
    <dbReference type="NCBI Taxonomy" id="154046"/>
    <lineage>
        <taxon>Bacteria</taxon>
        <taxon>Bacillati</taxon>
        <taxon>Bacillota</taxon>
        <taxon>Clostridia</taxon>
        <taxon>Lachnospirales</taxon>
        <taxon>Lachnospiraceae</taxon>
        <taxon>Hungatella</taxon>
    </lineage>
</organism>
<dbReference type="EMBL" id="QSON01000004">
    <property type="protein sequence ID" value="RGJ05291.1"/>
    <property type="molecule type" value="Genomic_DNA"/>
</dbReference>
<reference evidence="2 3" key="1">
    <citation type="submission" date="2018-08" db="EMBL/GenBank/DDBJ databases">
        <title>A genome reference for cultivated species of the human gut microbiota.</title>
        <authorList>
            <person name="Zou Y."/>
            <person name="Xue W."/>
            <person name="Luo G."/>
        </authorList>
    </citation>
    <scope>NUCLEOTIDE SEQUENCE [LARGE SCALE GENOMIC DNA]</scope>
    <source>
        <strain evidence="2 3">TM09-12</strain>
    </source>
</reference>
<keyword evidence="2" id="KW-0413">Isomerase</keyword>
<protein>
    <submittedName>
        <fullName evidence="2">Peptidyl-prolyl cis-trans isomerase</fullName>
    </submittedName>
</protein>
<accession>A0A374P9A4</accession>
<dbReference type="GO" id="GO:0016853">
    <property type="term" value="F:isomerase activity"/>
    <property type="evidence" value="ECO:0007669"/>
    <property type="project" value="UniProtKB-KW"/>
</dbReference>
<gene>
    <name evidence="2" type="ORF">DXD79_10350</name>
</gene>
<keyword evidence="1" id="KW-0472">Membrane</keyword>
<dbReference type="AlphaFoldDB" id="A0A374P9A4"/>
<feature type="transmembrane region" description="Helical" evidence="1">
    <location>
        <begin position="7"/>
        <end position="29"/>
    </location>
</feature>
<dbReference type="Proteomes" id="UP000263014">
    <property type="component" value="Unassembled WGS sequence"/>
</dbReference>